<name>A0A1F6VDK0_9PROT</name>
<accession>A0A1F6VDK0</accession>
<dbReference type="Proteomes" id="UP000179076">
    <property type="component" value="Unassembled WGS sequence"/>
</dbReference>
<dbReference type="EMBL" id="MFSP01000048">
    <property type="protein sequence ID" value="OGI67727.1"/>
    <property type="molecule type" value="Genomic_DNA"/>
</dbReference>
<evidence type="ECO:0000313" key="1">
    <source>
        <dbReference type="EMBL" id="OGI67727.1"/>
    </source>
</evidence>
<sequence length="223" mass="23962">MVANRLGIALWQADGSGPEPAAIGHRFVTPIETITAHYYVASRDYIDSSAHAGVTATELRGVWPQTRAALGVAALAAANLHLRLPLTTAGADREGEDWFYRDGVETRYLQPQAPLRLLLNDETLLEFAPPRLVLTEDYRRARNFAEVRIALMSEPAPALIASGSGKSTAAAALADALSADLARCAVRVVVDAIHLTHETFDGHGRTSGRYAELPTARLEVVGV</sequence>
<organism evidence="1 2">
    <name type="scientific">Candidatus Muproteobacteria bacterium RBG_16_60_9</name>
    <dbReference type="NCBI Taxonomy" id="1817755"/>
    <lineage>
        <taxon>Bacteria</taxon>
        <taxon>Pseudomonadati</taxon>
        <taxon>Pseudomonadota</taxon>
        <taxon>Candidatus Muproteobacteria</taxon>
    </lineage>
</organism>
<proteinExistence type="predicted"/>
<protein>
    <submittedName>
        <fullName evidence="1">Uncharacterized protein</fullName>
    </submittedName>
</protein>
<reference evidence="1 2" key="1">
    <citation type="journal article" date="2016" name="Nat. Commun.">
        <title>Thousands of microbial genomes shed light on interconnected biogeochemical processes in an aquifer system.</title>
        <authorList>
            <person name="Anantharaman K."/>
            <person name="Brown C.T."/>
            <person name="Hug L.A."/>
            <person name="Sharon I."/>
            <person name="Castelle C.J."/>
            <person name="Probst A.J."/>
            <person name="Thomas B.C."/>
            <person name="Singh A."/>
            <person name="Wilkins M.J."/>
            <person name="Karaoz U."/>
            <person name="Brodie E.L."/>
            <person name="Williams K.H."/>
            <person name="Hubbard S.S."/>
            <person name="Banfield J.F."/>
        </authorList>
    </citation>
    <scope>NUCLEOTIDE SEQUENCE [LARGE SCALE GENOMIC DNA]</scope>
</reference>
<evidence type="ECO:0000313" key="2">
    <source>
        <dbReference type="Proteomes" id="UP000179076"/>
    </source>
</evidence>
<comment type="caution">
    <text evidence="1">The sequence shown here is derived from an EMBL/GenBank/DDBJ whole genome shotgun (WGS) entry which is preliminary data.</text>
</comment>
<gene>
    <name evidence="1" type="ORF">A2W18_15315</name>
</gene>
<dbReference type="AlphaFoldDB" id="A0A1F6VDK0"/>